<comment type="catalytic activity">
    <reaction evidence="12">
        <text>9-(9Z-octadecenoyloxy)-octadecanoate + H2O = 9-hydroxy-octadecanoate + (9Z)-octadecenoate + H(+)</text>
        <dbReference type="Rhea" id="RHEA:52048"/>
        <dbReference type="ChEBI" id="CHEBI:15377"/>
        <dbReference type="ChEBI" id="CHEBI:15378"/>
        <dbReference type="ChEBI" id="CHEBI:30823"/>
        <dbReference type="ChEBI" id="CHEBI:136282"/>
        <dbReference type="ChEBI" id="CHEBI:136286"/>
    </reaction>
    <physiologicalReaction direction="left-to-right" evidence="12">
        <dbReference type="Rhea" id="RHEA:52049"/>
    </physiologicalReaction>
</comment>
<evidence type="ECO:0000256" key="4">
    <source>
        <dbReference type="ARBA" id="ARBA00022692"/>
    </source>
</evidence>
<evidence type="ECO:0000313" key="18">
    <source>
        <dbReference type="Ensembl" id="ENSFTIP00000021017.1"/>
    </source>
</evidence>
<evidence type="ECO:0000256" key="16">
    <source>
        <dbReference type="ARBA" id="ARBA00049428"/>
    </source>
</evidence>
<dbReference type="InterPro" id="IPR006838">
    <property type="entry name" value="ADTRP_AIG1"/>
</dbReference>
<feature type="transmembrane region" description="Helical" evidence="17">
    <location>
        <begin position="42"/>
        <end position="67"/>
    </location>
</feature>
<evidence type="ECO:0000256" key="11">
    <source>
        <dbReference type="ARBA" id="ARBA00048701"/>
    </source>
</evidence>
<comment type="catalytic activity">
    <reaction evidence="8">
        <text>13-octadecanoyloxy-octadecanoate + H2O = 13-hydroxy-octadecanoate + octadecanoate + H(+)</text>
        <dbReference type="Rhea" id="RHEA:52084"/>
        <dbReference type="ChEBI" id="CHEBI:15377"/>
        <dbReference type="ChEBI" id="CHEBI:15378"/>
        <dbReference type="ChEBI" id="CHEBI:25629"/>
        <dbReference type="ChEBI" id="CHEBI:136304"/>
        <dbReference type="ChEBI" id="CHEBI:136335"/>
    </reaction>
    <physiologicalReaction direction="left-to-right" evidence="8">
        <dbReference type="Rhea" id="RHEA:52085"/>
    </physiologicalReaction>
</comment>
<evidence type="ECO:0000256" key="7">
    <source>
        <dbReference type="ARBA" id="ARBA00047368"/>
    </source>
</evidence>
<comment type="catalytic activity">
    <reaction evidence="9">
        <text>9-hexadecanoyloxy-octadecanoate + H2O = 9-hydroxy-octadecanoate + hexadecanoate + H(+)</text>
        <dbReference type="Rhea" id="RHEA:52052"/>
        <dbReference type="ChEBI" id="CHEBI:7896"/>
        <dbReference type="ChEBI" id="CHEBI:15377"/>
        <dbReference type="ChEBI" id="CHEBI:15378"/>
        <dbReference type="ChEBI" id="CHEBI:83670"/>
        <dbReference type="ChEBI" id="CHEBI:136286"/>
    </reaction>
    <physiologicalReaction direction="left-to-right" evidence="9">
        <dbReference type="Rhea" id="RHEA:52053"/>
    </physiologicalReaction>
</comment>
<evidence type="ECO:0000256" key="9">
    <source>
        <dbReference type="ARBA" id="ARBA00047863"/>
    </source>
</evidence>
<feature type="transmembrane region" description="Helical" evidence="17">
    <location>
        <begin position="223"/>
        <end position="241"/>
    </location>
</feature>
<dbReference type="AlphaFoldDB" id="A0A8C4V5I1"/>
<comment type="catalytic activity">
    <reaction evidence="14">
        <text>13-(9Z-octadecenoyloxy)-octadecanoate + H2O = 13-hydroxy-octadecanoate + (9Z)-octadecenoate + H(+)</text>
        <dbReference type="Rhea" id="RHEA:52064"/>
        <dbReference type="ChEBI" id="CHEBI:15377"/>
        <dbReference type="ChEBI" id="CHEBI:15378"/>
        <dbReference type="ChEBI" id="CHEBI:30823"/>
        <dbReference type="ChEBI" id="CHEBI:136303"/>
        <dbReference type="ChEBI" id="CHEBI:136304"/>
    </reaction>
    <physiologicalReaction direction="left-to-right" evidence="14">
        <dbReference type="Rhea" id="RHEA:52065"/>
    </physiologicalReaction>
</comment>
<evidence type="ECO:0000256" key="5">
    <source>
        <dbReference type="ARBA" id="ARBA00022989"/>
    </source>
</evidence>
<reference evidence="18" key="2">
    <citation type="submission" date="2025-09" db="UniProtKB">
        <authorList>
            <consortium name="Ensembl"/>
        </authorList>
    </citation>
    <scope>IDENTIFICATION</scope>
</reference>
<evidence type="ECO:0000256" key="6">
    <source>
        <dbReference type="ARBA" id="ARBA00023136"/>
    </source>
</evidence>
<keyword evidence="6 17" id="KW-0472">Membrane</keyword>
<evidence type="ECO:0000256" key="8">
    <source>
        <dbReference type="ARBA" id="ARBA00047427"/>
    </source>
</evidence>
<comment type="catalytic activity">
    <reaction evidence="15">
        <text>13-(9Z-hexadecenoyloxy)-octadecanoate + H2O = 13-hydroxy-octadecanoate + (9Z)-hexadecenoate + H(+)</text>
        <dbReference type="Rhea" id="RHEA:52076"/>
        <dbReference type="ChEBI" id="CHEBI:15377"/>
        <dbReference type="ChEBI" id="CHEBI:15378"/>
        <dbReference type="ChEBI" id="CHEBI:32372"/>
        <dbReference type="ChEBI" id="CHEBI:136304"/>
        <dbReference type="ChEBI" id="CHEBI:136315"/>
    </reaction>
    <physiologicalReaction direction="left-to-right" evidence="15">
        <dbReference type="Rhea" id="RHEA:52077"/>
    </physiologicalReaction>
</comment>
<keyword evidence="4 17" id="KW-0812">Transmembrane</keyword>
<evidence type="ECO:0000256" key="14">
    <source>
        <dbReference type="ARBA" id="ARBA00049296"/>
    </source>
</evidence>
<dbReference type="Proteomes" id="UP000694562">
    <property type="component" value="Unplaced"/>
</dbReference>
<dbReference type="PANTHER" id="PTHR10989">
    <property type="entry name" value="ANDROGEN-INDUCED PROTEIN 1-RELATED"/>
    <property type="match status" value="1"/>
</dbReference>
<evidence type="ECO:0000256" key="13">
    <source>
        <dbReference type="ARBA" id="ARBA00049221"/>
    </source>
</evidence>
<reference evidence="18" key="1">
    <citation type="submission" date="2025-08" db="UniProtKB">
        <authorList>
            <consortium name="Ensembl"/>
        </authorList>
    </citation>
    <scope>IDENTIFICATION</scope>
</reference>
<comment type="catalytic activity">
    <reaction evidence="13">
        <text>9-octadecanoyloxy-octadecanoate + H2O = 9-hydroxy-octadecanoate + octadecanoate + H(+)</text>
        <dbReference type="Rhea" id="RHEA:52096"/>
        <dbReference type="ChEBI" id="CHEBI:15377"/>
        <dbReference type="ChEBI" id="CHEBI:15378"/>
        <dbReference type="ChEBI" id="CHEBI:25629"/>
        <dbReference type="ChEBI" id="CHEBI:136286"/>
        <dbReference type="ChEBI" id="CHEBI:136373"/>
    </reaction>
    <physiologicalReaction direction="left-to-right" evidence="13">
        <dbReference type="Rhea" id="RHEA:52097"/>
    </physiologicalReaction>
</comment>
<organism evidence="18 19">
    <name type="scientific">Falco tinnunculus</name>
    <name type="common">Common kestrel</name>
    <dbReference type="NCBI Taxonomy" id="100819"/>
    <lineage>
        <taxon>Eukaryota</taxon>
        <taxon>Metazoa</taxon>
        <taxon>Chordata</taxon>
        <taxon>Craniata</taxon>
        <taxon>Vertebrata</taxon>
        <taxon>Euteleostomi</taxon>
        <taxon>Archelosauria</taxon>
        <taxon>Archosauria</taxon>
        <taxon>Dinosauria</taxon>
        <taxon>Saurischia</taxon>
        <taxon>Theropoda</taxon>
        <taxon>Coelurosauria</taxon>
        <taxon>Aves</taxon>
        <taxon>Neognathae</taxon>
        <taxon>Neoaves</taxon>
        <taxon>Telluraves</taxon>
        <taxon>Australaves</taxon>
        <taxon>Falconiformes</taxon>
        <taxon>Falconidae</taxon>
        <taxon>Falco</taxon>
    </lineage>
</organism>
<keyword evidence="19" id="KW-1185">Reference proteome</keyword>
<proteinExistence type="inferred from homology"/>
<keyword evidence="5 17" id="KW-1133">Transmembrane helix</keyword>
<evidence type="ECO:0000256" key="2">
    <source>
        <dbReference type="ARBA" id="ARBA00004127"/>
    </source>
</evidence>
<protein>
    <submittedName>
        <fullName evidence="18">Androgen induced 1</fullName>
    </submittedName>
</protein>
<feature type="transmembrane region" description="Helical" evidence="17">
    <location>
        <begin position="152"/>
        <end position="170"/>
    </location>
</feature>
<dbReference type="Ensembl" id="ENSFTIT00000021896.1">
    <property type="protein sequence ID" value="ENSFTIP00000021017.1"/>
    <property type="gene ID" value="ENSFTIG00000013671.1"/>
</dbReference>
<evidence type="ECO:0000256" key="12">
    <source>
        <dbReference type="ARBA" id="ARBA00048800"/>
    </source>
</evidence>
<dbReference type="PANTHER" id="PTHR10989:SF11">
    <property type="entry name" value="ANDROGEN-INDUCED GENE 1 PROTEIN"/>
    <property type="match status" value="1"/>
</dbReference>
<comment type="subcellular location">
    <subcellularLocation>
        <location evidence="2">Endomembrane system</location>
        <topology evidence="2">Multi-pass membrane protein</topology>
    </subcellularLocation>
</comment>
<comment type="catalytic activity">
    <reaction evidence="7">
        <text>12-hexadecanoyloxy-octadecanoate + H2O = 12-hydroxyoctadecanoate + hexadecanoate + H(+)</text>
        <dbReference type="Rhea" id="RHEA:52056"/>
        <dbReference type="ChEBI" id="CHEBI:7896"/>
        <dbReference type="ChEBI" id="CHEBI:15377"/>
        <dbReference type="ChEBI" id="CHEBI:15378"/>
        <dbReference type="ChEBI" id="CHEBI:83677"/>
        <dbReference type="ChEBI" id="CHEBI:84201"/>
    </reaction>
    <physiologicalReaction direction="left-to-right" evidence="7">
        <dbReference type="Rhea" id="RHEA:52057"/>
    </physiologicalReaction>
</comment>
<name>A0A8C4V5I1_FALTI</name>
<evidence type="ECO:0000256" key="17">
    <source>
        <dbReference type="SAM" id="Phobius"/>
    </source>
</evidence>
<evidence type="ECO:0000313" key="19">
    <source>
        <dbReference type="Proteomes" id="UP000694562"/>
    </source>
</evidence>
<accession>A0A8C4V5I1</accession>
<evidence type="ECO:0000256" key="10">
    <source>
        <dbReference type="ARBA" id="ARBA00048680"/>
    </source>
</evidence>
<comment type="catalytic activity">
    <reaction evidence="11">
        <text>12-(9Z-octadecenoyloxy)-octadecanoate + H2O = 12-hydroxyoctadecanoate + (9Z)-octadecenoate + H(+)</text>
        <dbReference type="Rhea" id="RHEA:52060"/>
        <dbReference type="ChEBI" id="CHEBI:15377"/>
        <dbReference type="ChEBI" id="CHEBI:15378"/>
        <dbReference type="ChEBI" id="CHEBI:30823"/>
        <dbReference type="ChEBI" id="CHEBI:84201"/>
        <dbReference type="ChEBI" id="CHEBI:136302"/>
    </reaction>
    <physiologicalReaction direction="left-to-right" evidence="11">
        <dbReference type="Rhea" id="RHEA:52061"/>
    </physiologicalReaction>
</comment>
<feature type="transmembrane region" description="Helical" evidence="17">
    <location>
        <begin position="88"/>
        <end position="111"/>
    </location>
</feature>
<comment type="catalytic activity">
    <reaction evidence="16">
        <text>12-(9Z-hexadecenoyloxy)-octadecanoate + H2O = 12-hydroxyoctadecanoate + (9Z)-hexadecenoate + H(+)</text>
        <dbReference type="Rhea" id="RHEA:52072"/>
        <dbReference type="ChEBI" id="CHEBI:15377"/>
        <dbReference type="ChEBI" id="CHEBI:15378"/>
        <dbReference type="ChEBI" id="CHEBI:32372"/>
        <dbReference type="ChEBI" id="CHEBI:84201"/>
        <dbReference type="ChEBI" id="CHEBI:136312"/>
    </reaction>
    <physiologicalReaction direction="left-to-right" evidence="16">
        <dbReference type="Rhea" id="RHEA:52073"/>
    </physiologicalReaction>
</comment>
<dbReference type="Pfam" id="PF04750">
    <property type="entry name" value="Far-17a_AIG1"/>
    <property type="match status" value="1"/>
</dbReference>
<dbReference type="GO" id="GO:0012505">
    <property type="term" value="C:endomembrane system"/>
    <property type="evidence" value="ECO:0007669"/>
    <property type="project" value="UniProtKB-SubCell"/>
</dbReference>
<comment type="catalytic activity">
    <reaction evidence="10">
        <text>12-octadecanoyloxy-octadecanoate + H2O = 12-hydroxyoctadecanoate + octadecanoate + H(+)</text>
        <dbReference type="Rhea" id="RHEA:52080"/>
        <dbReference type="ChEBI" id="CHEBI:15377"/>
        <dbReference type="ChEBI" id="CHEBI:15378"/>
        <dbReference type="ChEBI" id="CHEBI:25629"/>
        <dbReference type="ChEBI" id="CHEBI:84201"/>
        <dbReference type="ChEBI" id="CHEBI:136330"/>
    </reaction>
    <physiologicalReaction direction="left-to-right" evidence="10">
        <dbReference type="Rhea" id="RHEA:52081"/>
    </physiologicalReaction>
</comment>
<evidence type="ECO:0000256" key="15">
    <source>
        <dbReference type="ARBA" id="ARBA00049322"/>
    </source>
</evidence>
<comment type="catalytic activity">
    <reaction evidence="1">
        <text>9-(9Z-hexadecenoyloxy)-octadecanoate + H2O = (9Z)-hexadecenoate + 9-hydroxy-octadecanoate + H(+)</text>
        <dbReference type="Rhea" id="RHEA:52068"/>
        <dbReference type="ChEBI" id="CHEBI:15377"/>
        <dbReference type="ChEBI" id="CHEBI:15378"/>
        <dbReference type="ChEBI" id="CHEBI:32372"/>
        <dbReference type="ChEBI" id="CHEBI:136286"/>
        <dbReference type="ChEBI" id="CHEBI:136309"/>
    </reaction>
    <physiologicalReaction direction="left-to-right" evidence="1">
        <dbReference type="Rhea" id="RHEA:52069"/>
    </physiologicalReaction>
</comment>
<sequence length="303" mass="34628">MALVPCQVLRAAILLSYCSILCNYKAIDMPAHQTYGGSWKFLTFIDLVIQAVFFGICVLTDLSSLLTKGNDSQEQERQLKKLISLRDWVMAVLAFPVGVFVVTMFWSIYIYDRELVYPKLLDNFIPAWLNHGMEPSGIQQVSGAEVPLRLGWIFHSLLTFWSLVCLRWSCKTEPQKAYNSFALCINRDENNTSSVSQQELWTGCSVHLRCWLYFMVRTIHTVFSYRIGGFVLLNLGTYFIMDIIANRFTLHASFGPRPGLCLVSPDACIFRKYMPNLTQQEFVEQSHVSSGLSKGTFFKLFLS</sequence>
<comment type="similarity">
    <text evidence="3">Belongs to the AIG1 family.</text>
</comment>
<dbReference type="GO" id="GO:0016020">
    <property type="term" value="C:membrane"/>
    <property type="evidence" value="ECO:0007669"/>
    <property type="project" value="InterPro"/>
</dbReference>
<dbReference type="OrthoDB" id="1898221at2759"/>
<evidence type="ECO:0000256" key="1">
    <source>
        <dbReference type="ARBA" id="ARBA00000923"/>
    </source>
</evidence>
<evidence type="ECO:0000256" key="3">
    <source>
        <dbReference type="ARBA" id="ARBA00009300"/>
    </source>
</evidence>